<dbReference type="SUPFAM" id="SSF117018">
    <property type="entry name" value="ATP-dependent DNA ligase DNA-binding domain"/>
    <property type="match status" value="1"/>
</dbReference>
<dbReference type="Gene3D" id="2.40.50.140">
    <property type="entry name" value="Nucleic acid-binding proteins"/>
    <property type="match status" value="2"/>
</dbReference>
<evidence type="ECO:0000256" key="6">
    <source>
        <dbReference type="ARBA" id="ARBA00022737"/>
    </source>
</evidence>
<evidence type="ECO:0000256" key="2">
    <source>
        <dbReference type="ARBA" id="ARBA00004123"/>
    </source>
</evidence>
<keyword evidence="21" id="KW-1185">Reference proteome</keyword>
<evidence type="ECO:0000256" key="5">
    <source>
        <dbReference type="ARBA" id="ARBA00022723"/>
    </source>
</evidence>
<feature type="region of interest" description="Disordered" evidence="17">
    <location>
        <begin position="1273"/>
        <end position="1353"/>
    </location>
</feature>
<evidence type="ECO:0000256" key="13">
    <source>
        <dbReference type="ARBA" id="ARBA00023242"/>
    </source>
</evidence>
<dbReference type="GO" id="GO:0005524">
    <property type="term" value="F:ATP binding"/>
    <property type="evidence" value="ECO:0007669"/>
    <property type="project" value="UniProtKB-KW"/>
</dbReference>
<dbReference type="GO" id="GO:0003910">
    <property type="term" value="F:DNA ligase (ATP) activity"/>
    <property type="evidence" value="ECO:0007669"/>
    <property type="project" value="UniProtKB-EC"/>
</dbReference>
<evidence type="ECO:0000256" key="9">
    <source>
        <dbReference type="ARBA" id="ARBA00022840"/>
    </source>
</evidence>
<evidence type="ECO:0000313" key="21">
    <source>
        <dbReference type="Proteomes" id="UP000823388"/>
    </source>
</evidence>
<feature type="domain" description="BRCT" evidence="19">
    <location>
        <begin position="617"/>
        <end position="705"/>
    </location>
</feature>
<dbReference type="InterPro" id="IPR012340">
    <property type="entry name" value="NA-bd_OB-fold"/>
</dbReference>
<gene>
    <name evidence="20" type="ORF">PVAP13_7NG326000</name>
</gene>
<feature type="region of interest" description="Disordered" evidence="17">
    <location>
        <begin position="574"/>
        <end position="599"/>
    </location>
</feature>
<keyword evidence="9 15" id="KW-0067">ATP-binding</keyword>
<dbReference type="GO" id="GO:0046872">
    <property type="term" value="F:metal ion binding"/>
    <property type="evidence" value="ECO:0007669"/>
    <property type="project" value="UniProtKB-KW"/>
</dbReference>
<dbReference type="Pfam" id="PF16589">
    <property type="entry name" value="BRCT_2"/>
    <property type="match status" value="1"/>
</dbReference>
<keyword evidence="10" id="KW-0460">Magnesium</keyword>
<dbReference type="Pfam" id="PF04675">
    <property type="entry name" value="DNA_ligase_A_N"/>
    <property type="match status" value="1"/>
</dbReference>
<dbReference type="InterPro" id="IPR012308">
    <property type="entry name" value="DNA_ligase_ATP-dep_N"/>
</dbReference>
<dbReference type="InterPro" id="IPR016059">
    <property type="entry name" value="DNA_ligase_ATP-dep_CS"/>
</dbReference>
<dbReference type="InterPro" id="IPR036420">
    <property type="entry name" value="BRCT_dom_sf"/>
</dbReference>
<protein>
    <recommendedName>
        <fullName evidence="15">DNA ligase</fullName>
        <ecNumber evidence="15">6.5.1.1</ecNumber>
    </recommendedName>
</protein>
<feature type="region of interest" description="Disordered" evidence="17">
    <location>
        <begin position="884"/>
        <end position="1090"/>
    </location>
</feature>
<name>A0A8T0Q7H2_PANVG</name>
<dbReference type="Gene3D" id="1.10.3260.10">
    <property type="entry name" value="DNA ligase, ATP-dependent, N-terminal domain"/>
    <property type="match status" value="1"/>
</dbReference>
<evidence type="ECO:0000256" key="10">
    <source>
        <dbReference type="ARBA" id="ARBA00022842"/>
    </source>
</evidence>
<keyword evidence="7 15" id="KW-0547">Nucleotide-binding</keyword>
<dbReference type="PANTHER" id="PTHR45997">
    <property type="entry name" value="DNA LIGASE 4"/>
    <property type="match status" value="1"/>
</dbReference>
<feature type="region of interest" description="Disordered" evidence="17">
    <location>
        <begin position="1119"/>
        <end position="1169"/>
    </location>
</feature>
<keyword evidence="11 15" id="KW-0233">DNA recombination</keyword>
<comment type="similarity">
    <text evidence="3 16">Belongs to the ATP-dependent DNA ligase family.</text>
</comment>
<proteinExistence type="inferred from homology"/>
<dbReference type="GO" id="GO:0006297">
    <property type="term" value="P:nucleotide-excision repair, DNA gap filling"/>
    <property type="evidence" value="ECO:0007669"/>
    <property type="project" value="TreeGrafter"/>
</dbReference>
<dbReference type="SUPFAM" id="SSF50249">
    <property type="entry name" value="Nucleic acid-binding proteins"/>
    <property type="match status" value="1"/>
</dbReference>
<keyword evidence="13" id="KW-0539">Nucleus</keyword>
<evidence type="ECO:0000256" key="3">
    <source>
        <dbReference type="ARBA" id="ARBA00007572"/>
    </source>
</evidence>
<comment type="cofactor">
    <cofactor evidence="1">
        <name>Mg(2+)</name>
        <dbReference type="ChEBI" id="CHEBI:18420"/>
    </cofactor>
</comment>
<dbReference type="PANTHER" id="PTHR45997:SF1">
    <property type="entry name" value="DNA LIGASE 4"/>
    <property type="match status" value="1"/>
</dbReference>
<dbReference type="GO" id="GO:0071897">
    <property type="term" value="P:DNA biosynthetic process"/>
    <property type="evidence" value="ECO:0007669"/>
    <property type="project" value="InterPro"/>
</dbReference>
<feature type="compositionally biased region" description="Polar residues" evidence="17">
    <location>
        <begin position="1076"/>
        <end position="1090"/>
    </location>
</feature>
<dbReference type="FunFam" id="3.40.50.10190:FF:000072">
    <property type="entry name" value="DNA ligase"/>
    <property type="match status" value="1"/>
</dbReference>
<keyword evidence="4 15" id="KW-0436">Ligase</keyword>
<dbReference type="FunFam" id="3.40.50.10190:FF:000044">
    <property type="entry name" value="DNA ligase"/>
    <property type="match status" value="1"/>
</dbReference>
<dbReference type="GO" id="GO:0032807">
    <property type="term" value="C:DNA ligase IV complex"/>
    <property type="evidence" value="ECO:0007669"/>
    <property type="project" value="TreeGrafter"/>
</dbReference>
<evidence type="ECO:0000256" key="17">
    <source>
        <dbReference type="SAM" id="MobiDB-lite"/>
    </source>
</evidence>
<dbReference type="CDD" id="cd17722">
    <property type="entry name" value="BRCT_DNA_ligase_IV_rpt1"/>
    <property type="match status" value="1"/>
</dbReference>
<dbReference type="FunFam" id="3.30.470.30:FF:000014">
    <property type="entry name" value="DNA ligase"/>
    <property type="match status" value="1"/>
</dbReference>
<dbReference type="NCBIfam" id="TIGR00574">
    <property type="entry name" value="dnl1"/>
    <property type="match status" value="1"/>
</dbReference>
<dbReference type="PROSITE" id="PS50172">
    <property type="entry name" value="BRCT"/>
    <property type="match status" value="2"/>
</dbReference>
<comment type="catalytic activity">
    <reaction evidence="14 15">
        <text>ATP + (deoxyribonucleotide)n-3'-hydroxyl + 5'-phospho-(deoxyribonucleotide)m = (deoxyribonucleotide)n+m + AMP + diphosphate.</text>
        <dbReference type="EC" id="6.5.1.1"/>
    </reaction>
</comment>
<dbReference type="FunFam" id="1.10.3260.10:FF:000005">
    <property type="entry name" value="DNA ligase"/>
    <property type="match status" value="1"/>
</dbReference>
<feature type="compositionally biased region" description="Polar residues" evidence="17">
    <location>
        <begin position="963"/>
        <end position="972"/>
    </location>
</feature>
<dbReference type="SUPFAM" id="SSF56091">
    <property type="entry name" value="DNA ligase/mRNA capping enzyme, catalytic domain"/>
    <property type="match status" value="1"/>
</dbReference>
<dbReference type="Gene3D" id="3.30.470.30">
    <property type="entry name" value="DNA ligase/mRNA capping enzyme"/>
    <property type="match status" value="1"/>
</dbReference>
<dbReference type="InterPro" id="IPR001357">
    <property type="entry name" value="BRCT_dom"/>
</dbReference>
<dbReference type="InterPro" id="IPR036599">
    <property type="entry name" value="DNA_ligase_N_sf"/>
</dbReference>
<evidence type="ECO:0000259" key="19">
    <source>
        <dbReference type="PROSITE" id="PS50172"/>
    </source>
</evidence>
<reference evidence="20" key="1">
    <citation type="submission" date="2020-05" db="EMBL/GenBank/DDBJ databases">
        <title>WGS assembly of Panicum virgatum.</title>
        <authorList>
            <person name="Lovell J.T."/>
            <person name="Jenkins J."/>
            <person name="Shu S."/>
            <person name="Juenger T.E."/>
            <person name="Schmutz J."/>
        </authorList>
    </citation>
    <scope>NUCLEOTIDE SEQUENCE</scope>
    <source>
        <strain evidence="20">AP13</strain>
    </source>
</reference>
<feature type="compositionally biased region" description="Basic and acidic residues" evidence="17">
    <location>
        <begin position="884"/>
        <end position="909"/>
    </location>
</feature>
<evidence type="ECO:0000256" key="16">
    <source>
        <dbReference type="RuleBase" id="RU004196"/>
    </source>
</evidence>
<dbReference type="CDD" id="cd07903">
    <property type="entry name" value="Adenylation_DNA_ligase_IV"/>
    <property type="match status" value="1"/>
</dbReference>
<dbReference type="EMBL" id="CM029050">
    <property type="protein sequence ID" value="KAG2568572.1"/>
    <property type="molecule type" value="Genomic_DNA"/>
</dbReference>
<evidence type="ECO:0000256" key="7">
    <source>
        <dbReference type="ARBA" id="ARBA00022741"/>
    </source>
</evidence>
<evidence type="ECO:0000256" key="12">
    <source>
        <dbReference type="ARBA" id="ARBA00023204"/>
    </source>
</evidence>
<feature type="compositionally biased region" description="Basic residues" evidence="17">
    <location>
        <begin position="586"/>
        <end position="596"/>
    </location>
</feature>
<evidence type="ECO:0000256" key="14">
    <source>
        <dbReference type="ARBA" id="ARBA00034003"/>
    </source>
</evidence>
<keyword evidence="8 15" id="KW-0227">DNA damage</keyword>
<dbReference type="GO" id="GO:0003677">
    <property type="term" value="F:DNA binding"/>
    <property type="evidence" value="ECO:0007669"/>
    <property type="project" value="InterPro"/>
</dbReference>
<dbReference type="GO" id="GO:0006303">
    <property type="term" value="P:double-strand break repair via nonhomologous end joining"/>
    <property type="evidence" value="ECO:0007669"/>
    <property type="project" value="TreeGrafter"/>
</dbReference>
<comment type="caution">
    <text evidence="20">The sequence shown here is derived from an EMBL/GenBank/DDBJ whole genome shotgun (WGS) entry which is preliminary data.</text>
</comment>
<evidence type="ECO:0000256" key="8">
    <source>
        <dbReference type="ARBA" id="ARBA00022763"/>
    </source>
</evidence>
<dbReference type="GO" id="GO:0006310">
    <property type="term" value="P:DNA recombination"/>
    <property type="evidence" value="ECO:0007669"/>
    <property type="project" value="UniProtKB-KW"/>
</dbReference>
<feature type="compositionally biased region" description="Low complexity" evidence="17">
    <location>
        <begin position="919"/>
        <end position="931"/>
    </location>
</feature>
<dbReference type="PROSITE" id="PS50160">
    <property type="entry name" value="DNA_LIGASE_A3"/>
    <property type="match status" value="1"/>
</dbReference>
<organism evidence="20 21">
    <name type="scientific">Panicum virgatum</name>
    <name type="common">Blackwell switchgrass</name>
    <dbReference type="NCBI Taxonomy" id="38727"/>
    <lineage>
        <taxon>Eukaryota</taxon>
        <taxon>Viridiplantae</taxon>
        <taxon>Streptophyta</taxon>
        <taxon>Embryophyta</taxon>
        <taxon>Tracheophyta</taxon>
        <taxon>Spermatophyta</taxon>
        <taxon>Magnoliopsida</taxon>
        <taxon>Liliopsida</taxon>
        <taxon>Poales</taxon>
        <taxon>Poaceae</taxon>
        <taxon>PACMAD clade</taxon>
        <taxon>Panicoideae</taxon>
        <taxon>Panicodae</taxon>
        <taxon>Paniceae</taxon>
        <taxon>Panicinae</taxon>
        <taxon>Panicum</taxon>
        <taxon>Panicum sect. Hiantes</taxon>
    </lineage>
</organism>
<dbReference type="InterPro" id="IPR000977">
    <property type="entry name" value="DNA_ligase_ATP-dep"/>
</dbReference>
<dbReference type="InterPro" id="IPR021536">
    <property type="entry name" value="DNA_ligase_IV_dom"/>
</dbReference>
<dbReference type="EC" id="6.5.1.1" evidence="15"/>
<dbReference type="PROSITE" id="PS00333">
    <property type="entry name" value="DNA_LIGASE_A2"/>
    <property type="match status" value="1"/>
</dbReference>
<dbReference type="SMART" id="SM00292">
    <property type="entry name" value="BRCT"/>
    <property type="match status" value="1"/>
</dbReference>
<keyword evidence="6" id="KW-0677">Repeat</keyword>
<evidence type="ECO:0000256" key="11">
    <source>
        <dbReference type="ARBA" id="ARBA00023172"/>
    </source>
</evidence>
<feature type="domain" description="BRCT" evidence="19">
    <location>
        <begin position="764"/>
        <end position="874"/>
    </location>
</feature>
<dbReference type="SUPFAM" id="SSF52113">
    <property type="entry name" value="BRCT domain"/>
    <property type="match status" value="2"/>
</dbReference>
<feature type="compositionally biased region" description="Basic and acidic residues" evidence="17">
    <location>
        <begin position="1021"/>
        <end position="1045"/>
    </location>
</feature>
<dbReference type="InterPro" id="IPR044125">
    <property type="entry name" value="Adenylation_DNA_ligase_IV"/>
</dbReference>
<dbReference type="InterPro" id="IPR029710">
    <property type="entry name" value="LIG4"/>
</dbReference>
<dbReference type="InterPro" id="IPR012310">
    <property type="entry name" value="DNA_ligase_ATP-dep_cent"/>
</dbReference>
<accession>A0A8T0Q7H2</accession>
<evidence type="ECO:0000313" key="20">
    <source>
        <dbReference type="EMBL" id="KAG2568572.1"/>
    </source>
</evidence>
<dbReference type="Pfam" id="PF01068">
    <property type="entry name" value="DNA_ligase_A_M"/>
    <property type="match status" value="1"/>
</dbReference>
<dbReference type="Proteomes" id="UP000823388">
    <property type="component" value="Chromosome 7N"/>
</dbReference>
<evidence type="ECO:0000256" key="15">
    <source>
        <dbReference type="RuleBase" id="RU000617"/>
    </source>
</evidence>
<evidence type="ECO:0000259" key="18">
    <source>
        <dbReference type="PROSITE" id="PS50160"/>
    </source>
</evidence>
<dbReference type="Pfam" id="PF11411">
    <property type="entry name" value="DNA_ligase_IV"/>
    <property type="match status" value="1"/>
</dbReference>
<dbReference type="PROSITE" id="PS00697">
    <property type="entry name" value="DNA_LIGASE_A1"/>
    <property type="match status" value="1"/>
</dbReference>
<evidence type="ECO:0000256" key="1">
    <source>
        <dbReference type="ARBA" id="ARBA00001946"/>
    </source>
</evidence>
<keyword evidence="12 15" id="KW-0234">DNA repair</keyword>
<dbReference type="Gene3D" id="3.40.50.10190">
    <property type="entry name" value="BRCT domain"/>
    <property type="match status" value="2"/>
</dbReference>
<feature type="domain" description="ATP-dependent DNA ligase family profile" evidence="18">
    <location>
        <begin position="331"/>
        <end position="480"/>
    </location>
</feature>
<evidence type="ECO:0000256" key="4">
    <source>
        <dbReference type="ARBA" id="ARBA00022598"/>
    </source>
</evidence>
<keyword evidence="5" id="KW-0479">Metal-binding</keyword>
<sequence>MAAKVRFGLLVAMFQAMSGDKRSAKKRTRLRAFLDRAYVSSGGRDDYFSALRLVLPGLDRERGTYGLKEAALAAVLVDALGIAKDSPDAVRLINWRRGGGGRNAGNFALVAAEVLQRRQGITSGGLTIKEVNDALDRLAATENRSEKAAILSSLIKKTNALEMKWLLMIILKDLKLGISEKSIFDEFHPDAQDLFNVTCDLKFVCEKLNDRSQRHKRQDIEVGKAVRPQLAMRVRDASAAWKKLHGKQVVAECKFDGDRIQIHKNGEEIHFFSRSFLDHSEYAPGMSTIIKENILVDRCILDGEMLVWDTLLNRFAEFGSNQEIAKAAREGLETDRQLCYVAFDILYAGDTSVIHQSLTERQEILQKVVKPLKGHLEILIPTSGLNVHRPSDEPCWSIIANNLEDVEKFFKDTIDNREEGIILKDLDSKWEPGDRNGKWLKLKPDYIHAGADLDVIIIGGYYGSGRRGGEVAQFLVGLAVPSDDNSYPKRFLSFCRVGTGLSDEERDALVTKLKPYFRKNDDIRTIKSEVFAAPYCLRFPRIQRVRYDKPWHECLDVQAFVEIVHSSNGTIQRAADDNSLENDNKKRSRTTKKGEKKKSASIIPSHLMKTDVSGLKGETLIFANMIFYFVNIPSSYNLEYFHKLVVENGGSFSMNLNDSVTHCIAAEKKGIKYQAAMRQGRIIHCDWILDCCKEKRPLHLQPKYILFLADFARRKFPEEIDSYADYYYWDIDIVDLKQIFSNIDKVADDSNIVSQYKKKHCIDERFCFFQGCCVYFHNTPLVNADYNVISSIALKRMKQDLTMHGGQVCSSIASATHLVLVSVLQTHNFDILYKSFPPAERRYLHDKRLHVVSNKWLEDSVEKQMKLSETAYNLKPDTLEELEIERSEENVRPVGHKFEEHKEVDRENVKYAPRKRSRAASSSRAAKAAPRLVRRTRARKGNQQAKIDDDFESEESVPDKYQGDQNMDTDYISNEIGKGISNKEQRPSQAASGPVPRTRARRGNQHAKIDGESEESGPCDTGKEDQKLNVDYISKTEAHNSEKDQGPPPGAQFVTLLEQEPEGVKSNAMEEKPSSPFHQRTSAAEVTSSVPGEKIEQMVDPLHAMLLDMIPTLSTIRSQDATRVPPTRIEEPPEVGSYTSKNPDIPVPDAGTSAVPAPDPKAAPPKKKKGMRNHFRFRHENVIGADKPRSRGFRLRHSALTALQMIAALAPAFLRIGKHGWWMCQRDGESLYPFSGRAGRRWVRRPERTLRRRSVARAVVGWDRCSPADTMLQRNSHVGLGDGRNVGSADDDSGAAAARTDRDQMGAPYGYAPSISRGRPDGEWPSRRRRRPRQDTAARVGKGNSVAAHSRGAPVCSGEFAPSSLLVLVFIFCC</sequence>
<comment type="subcellular location">
    <subcellularLocation>
        <location evidence="2">Nucleus</location>
    </subcellularLocation>
</comment>